<evidence type="ECO:0000313" key="3">
    <source>
        <dbReference type="Proteomes" id="UP000636505"/>
    </source>
</evidence>
<dbReference type="PANTHER" id="PTHR33825:SF5">
    <property type="entry name" value="TRANSMEMBRANE PROTEIN"/>
    <property type="match status" value="1"/>
</dbReference>
<protein>
    <submittedName>
        <fullName evidence="2">DUF948 domain-containing protein</fullName>
    </submittedName>
</protein>
<dbReference type="PANTHER" id="PTHR33825">
    <property type="entry name" value="CHITINASE-LIKE PROTEIN"/>
    <property type="match status" value="1"/>
</dbReference>
<feature type="region of interest" description="Disordered" evidence="1">
    <location>
        <begin position="118"/>
        <end position="176"/>
    </location>
</feature>
<dbReference type="EMBL" id="JADEXG010000068">
    <property type="protein sequence ID" value="MBE9079817.1"/>
    <property type="molecule type" value="Genomic_DNA"/>
</dbReference>
<accession>A0A8J7A9L2</accession>
<name>A0A8J7A9L2_9CYAN</name>
<comment type="caution">
    <text evidence="2">The sequence shown here is derived from an EMBL/GenBank/DDBJ whole genome shotgun (WGS) entry which is preliminary data.</text>
</comment>
<evidence type="ECO:0000256" key="1">
    <source>
        <dbReference type="SAM" id="MobiDB-lite"/>
    </source>
</evidence>
<organism evidence="2 3">
    <name type="scientific">Vasconcelosia minhoensis LEGE 07310</name>
    <dbReference type="NCBI Taxonomy" id="915328"/>
    <lineage>
        <taxon>Bacteria</taxon>
        <taxon>Bacillati</taxon>
        <taxon>Cyanobacteriota</taxon>
        <taxon>Cyanophyceae</taxon>
        <taxon>Nodosilineales</taxon>
        <taxon>Cymatolegaceae</taxon>
        <taxon>Vasconcelosia</taxon>
        <taxon>Vasconcelosia minhoensis</taxon>
    </lineage>
</organism>
<sequence>MSDPLFWLGLSLLLVAVSLMALLVTAIPAMRELARAARSAEKLCDLLSRELPETLEAIRQTGGEVSELSTELANGLQSASQLVEQVDRGMVQARQQARQAQVTSRSLWAGTRAALKVFMGRPPRRRRPPTRRPPLDAAISRRPAAGPSADPAEAPPILQPDRPQPARSDSADSRPE</sequence>
<proteinExistence type="predicted"/>
<dbReference type="Proteomes" id="UP000636505">
    <property type="component" value="Unassembled WGS sequence"/>
</dbReference>
<keyword evidence="3" id="KW-1185">Reference proteome</keyword>
<gene>
    <name evidence="2" type="ORF">IQ241_21395</name>
</gene>
<dbReference type="AlphaFoldDB" id="A0A8J7A9L2"/>
<dbReference type="RefSeq" id="WP_193911151.1">
    <property type="nucleotide sequence ID" value="NZ_JADEXG010000068.1"/>
</dbReference>
<evidence type="ECO:0000313" key="2">
    <source>
        <dbReference type="EMBL" id="MBE9079817.1"/>
    </source>
</evidence>
<reference evidence="2" key="1">
    <citation type="submission" date="2020-10" db="EMBL/GenBank/DDBJ databases">
        <authorList>
            <person name="Castelo-Branco R."/>
            <person name="Eusebio N."/>
            <person name="Adriana R."/>
            <person name="Vieira A."/>
            <person name="Brugerolle De Fraissinette N."/>
            <person name="Rezende De Castro R."/>
            <person name="Schneider M.P."/>
            <person name="Vasconcelos V."/>
            <person name="Leao P.N."/>
        </authorList>
    </citation>
    <scope>NUCLEOTIDE SEQUENCE</scope>
    <source>
        <strain evidence="2">LEGE 07310</strain>
    </source>
</reference>